<dbReference type="AlphaFoldDB" id="W9C2I7"/>
<dbReference type="GO" id="GO:0050660">
    <property type="term" value="F:flavin adenine dinucleotide binding"/>
    <property type="evidence" value="ECO:0007669"/>
    <property type="project" value="InterPro"/>
</dbReference>
<dbReference type="InterPro" id="IPR000172">
    <property type="entry name" value="GMC_OxRdtase_N"/>
</dbReference>
<accession>W9C2I7</accession>
<feature type="binding site" evidence="3">
    <location>
        <position position="101"/>
    </location>
    <ligand>
        <name>FAD</name>
        <dbReference type="ChEBI" id="CHEBI:57692"/>
    </ligand>
</feature>
<evidence type="ECO:0000259" key="4">
    <source>
        <dbReference type="Pfam" id="PF00732"/>
    </source>
</evidence>
<dbReference type="Pfam" id="PF05199">
    <property type="entry name" value="GMC_oxred_C"/>
    <property type="match status" value="1"/>
</dbReference>
<dbReference type="SUPFAM" id="SSF54373">
    <property type="entry name" value="FAD-linked reductases, C-terminal domain"/>
    <property type="match status" value="1"/>
</dbReference>
<feature type="binding site" evidence="3">
    <location>
        <position position="105"/>
    </location>
    <ligand>
        <name>FAD</name>
        <dbReference type="ChEBI" id="CHEBI:57692"/>
    </ligand>
</feature>
<feature type="active site" description="Proton acceptor" evidence="2">
    <location>
        <position position="498"/>
    </location>
</feature>
<dbReference type="EMBL" id="AYSA01000740">
    <property type="protein sequence ID" value="ESZ89903.1"/>
    <property type="molecule type" value="Genomic_DNA"/>
</dbReference>
<dbReference type="PANTHER" id="PTHR11552">
    <property type="entry name" value="GLUCOSE-METHANOL-CHOLINE GMC OXIDOREDUCTASE"/>
    <property type="match status" value="1"/>
</dbReference>
<evidence type="ECO:0008006" key="8">
    <source>
        <dbReference type="Google" id="ProtNLM"/>
    </source>
</evidence>
<feature type="active site" description="Proton donor" evidence="2">
    <location>
        <position position="450"/>
    </location>
</feature>
<dbReference type="Pfam" id="PF00732">
    <property type="entry name" value="GMC_oxred_N"/>
    <property type="match status" value="1"/>
</dbReference>
<feature type="domain" description="Glucose-methanol-choline oxidoreductase N-terminal" evidence="4">
    <location>
        <begin position="22"/>
        <end position="310"/>
    </location>
</feature>
<dbReference type="GO" id="GO:0016614">
    <property type="term" value="F:oxidoreductase activity, acting on CH-OH group of donors"/>
    <property type="evidence" value="ECO:0007669"/>
    <property type="project" value="InterPro"/>
</dbReference>
<comment type="similarity">
    <text evidence="1">Belongs to the GMC oxidoreductase family.</text>
</comment>
<dbReference type="SUPFAM" id="SSF51905">
    <property type="entry name" value="FAD/NAD(P)-binding domain"/>
    <property type="match status" value="1"/>
</dbReference>
<dbReference type="Proteomes" id="UP000019487">
    <property type="component" value="Unassembled WGS sequence"/>
</dbReference>
<keyword evidence="7" id="KW-1185">Reference proteome</keyword>
<evidence type="ECO:0000256" key="3">
    <source>
        <dbReference type="PIRSR" id="PIRSR000137-2"/>
    </source>
</evidence>
<evidence type="ECO:0000313" key="6">
    <source>
        <dbReference type="EMBL" id="ESZ89903.1"/>
    </source>
</evidence>
<protein>
    <recommendedName>
        <fullName evidence="8">Glucose-methanol-choline oxidoreductase N-terminal domain-containing protein</fullName>
    </recommendedName>
</protein>
<keyword evidence="3" id="KW-0285">Flavoprotein</keyword>
<proteinExistence type="inferred from homology"/>
<dbReference type="OrthoDB" id="3525285at2759"/>
<evidence type="ECO:0000256" key="1">
    <source>
        <dbReference type="ARBA" id="ARBA00010790"/>
    </source>
</evidence>
<dbReference type="STRING" id="1432307.W9C2I7"/>
<gene>
    <name evidence="6" type="ORF">SBOR_9715</name>
</gene>
<dbReference type="Gene3D" id="3.50.50.60">
    <property type="entry name" value="FAD/NAD(P)-binding domain"/>
    <property type="match status" value="2"/>
</dbReference>
<dbReference type="PROSITE" id="PS51257">
    <property type="entry name" value="PROKAR_LIPOPROTEIN"/>
    <property type="match status" value="1"/>
</dbReference>
<dbReference type="InterPro" id="IPR036188">
    <property type="entry name" value="FAD/NAD-bd_sf"/>
</dbReference>
<feature type="domain" description="Glucose-methanol-choline oxidoreductase C-terminal" evidence="5">
    <location>
        <begin position="389"/>
        <end position="507"/>
    </location>
</feature>
<organism evidence="6 7">
    <name type="scientific">Sclerotinia borealis (strain F-4128)</name>
    <dbReference type="NCBI Taxonomy" id="1432307"/>
    <lineage>
        <taxon>Eukaryota</taxon>
        <taxon>Fungi</taxon>
        <taxon>Dikarya</taxon>
        <taxon>Ascomycota</taxon>
        <taxon>Pezizomycotina</taxon>
        <taxon>Leotiomycetes</taxon>
        <taxon>Helotiales</taxon>
        <taxon>Sclerotiniaceae</taxon>
        <taxon>Sclerotinia</taxon>
    </lineage>
</organism>
<dbReference type="InterPro" id="IPR007867">
    <property type="entry name" value="GMC_OxRtase_C"/>
</dbReference>
<evidence type="ECO:0000256" key="2">
    <source>
        <dbReference type="PIRSR" id="PIRSR000137-1"/>
    </source>
</evidence>
<name>W9C2I7_SCLBF</name>
<dbReference type="InterPro" id="IPR012132">
    <property type="entry name" value="GMC_OxRdtase"/>
</dbReference>
<sequence length="519" mass="57776">MWWPFKERYSECHPKDTDSKTYDYVVIGGGTAGCALASRLSENADISVLVLEYGPANDTWLSRNPVISSDPTVPTFGSTRWQCETMEHCDNRRSGVIRGEVLGGTSRINSMIYTRGCAADYDAWAALGHHEWSYDKVLPYFVKSETSLDYGKSSYHGNSVSPTALRLWGSYLFQTQMHRTLPQTDWQLCHLLSTNNESEYPAFRHFCHERLLWKEKNLTICTNTTIARIGFEQGHGKPCTDKIFFKSSDPALEKVYAAKVNKEVIVCAGAIGSLQVLMLSGIGPGEELKKHGIDVVYDLPGVGAELTEHLSVPVAWETLALYVRSRLLNTEHTGIISTNKDSSDPLDFIPDIELIPLSTSAMDNFDESEFKLIFSKTPIYSVLATMLQPQSRGTVRLTSSSPHDKPQVDYGILSNPADYTVARSARLDVQSNSTEELDKFIRKRIRTTFHYASTCRMVPEHDATGKAPGVVDDELRVYGVKGLRVCDTSVFPRMVSGHLQAPAVMVAEKCADLIKAGHQ</sequence>
<reference evidence="6 7" key="1">
    <citation type="journal article" date="2014" name="Genome Announc.">
        <title>Draft genome sequence of Sclerotinia borealis, a psychrophilic plant pathogenic fungus.</title>
        <authorList>
            <person name="Mardanov A.V."/>
            <person name="Beletsky A.V."/>
            <person name="Kadnikov V.V."/>
            <person name="Ignatov A.N."/>
            <person name="Ravin N.V."/>
        </authorList>
    </citation>
    <scope>NUCLEOTIDE SEQUENCE [LARGE SCALE GENOMIC DNA]</scope>
    <source>
        <strain evidence="7">F-4157</strain>
    </source>
</reference>
<comment type="cofactor">
    <cofactor evidence="3">
        <name>FAD</name>
        <dbReference type="ChEBI" id="CHEBI:57692"/>
    </cofactor>
</comment>
<evidence type="ECO:0000259" key="5">
    <source>
        <dbReference type="Pfam" id="PF05199"/>
    </source>
</evidence>
<dbReference type="PANTHER" id="PTHR11552:SF219">
    <property type="entry name" value="GLUCOSE-METHANOL-CHOLINE OXIDOREDUCTASE N-TERMINAL DOMAIN-CONTAINING PROTEIN"/>
    <property type="match status" value="1"/>
</dbReference>
<dbReference type="PIRSF" id="PIRSF000137">
    <property type="entry name" value="Alcohol_oxidase"/>
    <property type="match status" value="1"/>
</dbReference>
<evidence type="ECO:0000313" key="7">
    <source>
        <dbReference type="Proteomes" id="UP000019487"/>
    </source>
</evidence>
<dbReference type="Gene3D" id="3.30.560.10">
    <property type="entry name" value="Glucose Oxidase, domain 3"/>
    <property type="match status" value="2"/>
</dbReference>
<comment type="caution">
    <text evidence="6">The sequence shown here is derived from an EMBL/GenBank/DDBJ whole genome shotgun (WGS) entry which is preliminary data.</text>
</comment>
<dbReference type="HOGENOM" id="CLU_002865_7_2_1"/>
<keyword evidence="3" id="KW-0274">FAD</keyword>